<dbReference type="EMBL" id="LRGB01006931">
    <property type="protein sequence ID" value="KZS01411.1"/>
    <property type="molecule type" value="Genomic_DNA"/>
</dbReference>
<name>A0A162C6B8_9CRUS</name>
<organism evidence="2 3">
    <name type="scientific">Daphnia magna</name>
    <dbReference type="NCBI Taxonomy" id="35525"/>
    <lineage>
        <taxon>Eukaryota</taxon>
        <taxon>Metazoa</taxon>
        <taxon>Ecdysozoa</taxon>
        <taxon>Arthropoda</taxon>
        <taxon>Crustacea</taxon>
        <taxon>Branchiopoda</taxon>
        <taxon>Diplostraca</taxon>
        <taxon>Cladocera</taxon>
        <taxon>Anomopoda</taxon>
        <taxon>Daphniidae</taxon>
        <taxon>Daphnia</taxon>
    </lineage>
</organism>
<accession>A0A162C6B8</accession>
<comment type="caution">
    <text evidence="2">The sequence shown here is derived from an EMBL/GenBank/DDBJ whole genome shotgun (WGS) entry which is preliminary data.</text>
</comment>
<feature type="transmembrane region" description="Helical" evidence="1">
    <location>
        <begin position="6"/>
        <end position="31"/>
    </location>
</feature>
<evidence type="ECO:0000313" key="3">
    <source>
        <dbReference type="Proteomes" id="UP000076858"/>
    </source>
</evidence>
<evidence type="ECO:0000256" key="1">
    <source>
        <dbReference type="SAM" id="Phobius"/>
    </source>
</evidence>
<evidence type="ECO:0000313" key="2">
    <source>
        <dbReference type="EMBL" id="KZS01411.1"/>
    </source>
</evidence>
<keyword evidence="1" id="KW-1133">Transmembrane helix</keyword>
<gene>
    <name evidence="2" type="ORF">APZ42_001945</name>
</gene>
<reference evidence="2 3" key="1">
    <citation type="submission" date="2016-03" db="EMBL/GenBank/DDBJ databases">
        <title>EvidentialGene: Evidence-directed Construction of Genes on Genomes.</title>
        <authorList>
            <person name="Gilbert D.G."/>
            <person name="Choi J.-H."/>
            <person name="Mockaitis K."/>
            <person name="Colbourne J."/>
            <person name="Pfrender M."/>
        </authorList>
    </citation>
    <scope>NUCLEOTIDE SEQUENCE [LARGE SCALE GENOMIC DNA]</scope>
    <source>
        <strain evidence="2 3">Xinb3</strain>
        <tissue evidence="2">Complete organism</tissue>
    </source>
</reference>
<protein>
    <submittedName>
        <fullName evidence="2">Uncharacterized protein</fullName>
    </submittedName>
</protein>
<keyword evidence="3" id="KW-1185">Reference proteome</keyword>
<dbReference type="AlphaFoldDB" id="A0A162C6B8"/>
<dbReference type="Proteomes" id="UP000076858">
    <property type="component" value="Unassembled WGS sequence"/>
</dbReference>
<keyword evidence="1" id="KW-0812">Transmembrane</keyword>
<proteinExistence type="predicted"/>
<sequence length="104" mass="12237">MFYVNFQSLFSFFCLFCSKLGIQQLSLIIFFPRRTSVASTVYLFNQSKGIGRLRSSCYRQGKQLLVHNVASVQAHGFFILFPYLRITSMWPWLTLIVFWVTYIT</sequence>
<keyword evidence="1" id="KW-0472">Membrane</keyword>